<evidence type="ECO:0000313" key="3">
    <source>
        <dbReference type="Proteomes" id="UP000030764"/>
    </source>
</evidence>
<evidence type="ECO:0000313" key="2">
    <source>
        <dbReference type="EMBL" id="KFD47597.1"/>
    </source>
</evidence>
<protein>
    <submittedName>
        <fullName evidence="2">Uncharacterized protein</fullName>
    </submittedName>
</protein>
<reference evidence="2 3" key="1">
    <citation type="journal article" date="2014" name="Nat. Genet.">
        <title>Genome and transcriptome of the porcine whipworm Trichuris suis.</title>
        <authorList>
            <person name="Jex A.R."/>
            <person name="Nejsum P."/>
            <person name="Schwarz E.M."/>
            <person name="Hu L."/>
            <person name="Young N.D."/>
            <person name="Hall R.S."/>
            <person name="Korhonen P.K."/>
            <person name="Liao S."/>
            <person name="Thamsborg S."/>
            <person name="Xia J."/>
            <person name="Xu P."/>
            <person name="Wang S."/>
            <person name="Scheerlinck J.P."/>
            <person name="Hofmann A."/>
            <person name="Sternberg P.W."/>
            <person name="Wang J."/>
            <person name="Gasser R.B."/>
        </authorList>
    </citation>
    <scope>NUCLEOTIDE SEQUENCE [LARGE SCALE GENOMIC DNA]</scope>
    <source>
        <strain evidence="2">DCEP-RM93M</strain>
    </source>
</reference>
<proteinExistence type="predicted"/>
<dbReference type="AlphaFoldDB" id="A0A085LRK1"/>
<feature type="coiled-coil region" evidence="1">
    <location>
        <begin position="896"/>
        <end position="923"/>
    </location>
</feature>
<feature type="coiled-coil region" evidence="1">
    <location>
        <begin position="597"/>
        <end position="638"/>
    </location>
</feature>
<name>A0A085LRK1_9BILA</name>
<dbReference type="EMBL" id="KL363320">
    <property type="protein sequence ID" value="KFD47597.1"/>
    <property type="molecule type" value="Genomic_DNA"/>
</dbReference>
<evidence type="ECO:0000256" key="1">
    <source>
        <dbReference type="SAM" id="Coils"/>
    </source>
</evidence>
<feature type="coiled-coil region" evidence="1">
    <location>
        <begin position="669"/>
        <end position="749"/>
    </location>
</feature>
<organism evidence="2 3">
    <name type="scientific">Trichuris suis</name>
    <name type="common">pig whipworm</name>
    <dbReference type="NCBI Taxonomy" id="68888"/>
    <lineage>
        <taxon>Eukaryota</taxon>
        <taxon>Metazoa</taxon>
        <taxon>Ecdysozoa</taxon>
        <taxon>Nematoda</taxon>
        <taxon>Enoplea</taxon>
        <taxon>Dorylaimia</taxon>
        <taxon>Trichinellida</taxon>
        <taxon>Trichuridae</taxon>
        <taxon>Trichuris</taxon>
    </lineage>
</organism>
<keyword evidence="3" id="KW-1185">Reference proteome</keyword>
<sequence length="936" mass="106363">MRQMVDKFVYRELLYVDFQELCLNLNLYSSAERLLTPFLLVARLLVWIARSFVHFVIELKPWIALFAMFRSVSPYTPTFRDTQEGLPCDKASSFYLLNNDFRGPVMLAQGKQMCSSSIVGDSFAQVVYCNLHAYVTRIQRTNMVLLVYSSDGNQCDDELCKQYFSAHSVPWGFHLVYNASDKVIHPSKCMLTSRYRRSPSVCYTVEDDMSAGSPSKNQQASEDASTAAGRDVASVGAVLKHVMPVGMLNAHYALAINELESMVHCAQLNQERLKCFLDTLYSSGDEVTVGCAVDVPTNESRGYEALTNMREEIKRVLIAVGVKPAPPPAVPINLSRSSQISPEDYEEEYLRMLFTQLIDELVIESSNMRNNDDGFSSDLITREKAVINLTTGSADKDVEDDKEFECQLKTTNNTLKELVSTCNKVLQLPSAASLPDPDPELGTNYLCGWPLDLTHIKLKNDITLDDYLLGMHGCVVSAQMTDVELEDLMKVAKTSLEKADIMDKQLLDFKEIVKVATDEFRELLANYGNSAAIPTKDKLPPDVVTQFDQLTAPVIEATVKLANELHRDNTFIKNCDVEAKSTDEYLEIIREEGNLRLNDAMEEAAVVQERHALLEKAIEDKRADIMRLQEVEKRLQDTIREGMISPKIPVEQRANIPVETKQMNLQRKIEDVKQEKMNIMDSRRALEERIKKLHEELAEVEREGEQKIAELNKELEKAQSALEVVTKQLESVQMVNEEMCKQLEKLDQERVLRETTLRQCQVRNDLEARLAERRLLEATDKHKTLMDKKAYLEKELVSVQEQLKSLEAEKEKEAATEKELDKQLANLQEELSRSRSENRLAVDLTCSLAGVQISDRSTKAIEEIVRSCNSKDDAAIRLGLEISRYSRQNEFYAAEVERNKQIIANLNARAQQLEARYATLCEAKRRSRKPDAQKQM</sequence>
<gene>
    <name evidence="2" type="ORF">M513_11516</name>
</gene>
<accession>A0A085LRK1</accession>
<keyword evidence="1" id="KW-0175">Coiled coil</keyword>
<feature type="coiled-coil region" evidence="1">
    <location>
        <begin position="789"/>
        <end position="844"/>
    </location>
</feature>
<dbReference type="Proteomes" id="UP000030764">
    <property type="component" value="Unassembled WGS sequence"/>
</dbReference>